<reference evidence="2 3" key="1">
    <citation type="submission" date="2019-09" db="EMBL/GenBank/DDBJ databases">
        <authorList>
            <person name="Khan S.A."/>
            <person name="Jeon C.O."/>
            <person name="Chun B.H."/>
            <person name="Jeong S.E."/>
        </authorList>
    </citation>
    <scope>NUCLEOTIDE SEQUENCE [LARGE SCALE GENOMIC DNA]</scope>
    <source>
        <strain evidence="2 3">KCTC 42508</strain>
    </source>
</reference>
<evidence type="ECO:0000313" key="2">
    <source>
        <dbReference type="EMBL" id="KAA2216464.1"/>
    </source>
</evidence>
<dbReference type="InterPro" id="IPR018551">
    <property type="entry name" value="DUF2007"/>
</dbReference>
<name>A0A5B2TQ94_9FLAO</name>
<dbReference type="Pfam" id="PF09413">
    <property type="entry name" value="DUF2007"/>
    <property type="match status" value="1"/>
</dbReference>
<dbReference type="Proteomes" id="UP000323188">
    <property type="component" value="Unassembled WGS sequence"/>
</dbReference>
<dbReference type="AlphaFoldDB" id="A0A5B2TQ94"/>
<dbReference type="EMBL" id="VUOE01000002">
    <property type="protein sequence ID" value="KAA2216464.1"/>
    <property type="molecule type" value="Genomic_DNA"/>
</dbReference>
<proteinExistence type="predicted"/>
<feature type="domain" description="DUF2007" evidence="1">
    <location>
        <begin position="15"/>
        <end position="70"/>
    </location>
</feature>
<protein>
    <submittedName>
        <fullName evidence="2">DUF2007 domain-containing protein</fullName>
    </submittedName>
</protein>
<evidence type="ECO:0000313" key="3">
    <source>
        <dbReference type="Proteomes" id="UP000323188"/>
    </source>
</evidence>
<comment type="caution">
    <text evidence="2">The sequence shown here is derived from an EMBL/GenBank/DDBJ whole genome shotgun (WGS) entry which is preliminary data.</text>
</comment>
<dbReference type="RefSeq" id="WP_154918609.1">
    <property type="nucleotide sequence ID" value="NZ_VUOE01000002.1"/>
</dbReference>
<organism evidence="2 3">
    <name type="scientific">Maribacter flavus</name>
    <dbReference type="NCBI Taxonomy" id="1658664"/>
    <lineage>
        <taxon>Bacteria</taxon>
        <taxon>Pseudomonadati</taxon>
        <taxon>Bacteroidota</taxon>
        <taxon>Flavobacteriia</taxon>
        <taxon>Flavobacteriales</taxon>
        <taxon>Flavobacteriaceae</taxon>
        <taxon>Maribacter</taxon>
    </lineage>
</organism>
<gene>
    <name evidence="2" type="ORF">F0361_10665</name>
</gene>
<evidence type="ECO:0000259" key="1">
    <source>
        <dbReference type="Pfam" id="PF09413"/>
    </source>
</evidence>
<accession>A0A5B2TQ94</accession>
<sequence>MESDYIKVFGGNVNESNRVEQLLQENDISPIVKSESESARLAGFGTPLPHISEIYVHKDEEAKALKIISQLDWEA</sequence>